<dbReference type="GO" id="GO:0016776">
    <property type="term" value="F:phosphotransferase activity, phosphate group as acceptor"/>
    <property type="evidence" value="ECO:0007669"/>
    <property type="project" value="InterPro"/>
</dbReference>
<gene>
    <name evidence="3" type="ORF">J4573_35545</name>
</gene>
<dbReference type="InterPro" id="IPR022300">
    <property type="entry name" value="PPK2-rel_1"/>
</dbReference>
<reference evidence="3" key="1">
    <citation type="submission" date="2021-03" db="EMBL/GenBank/DDBJ databases">
        <authorList>
            <person name="Kanchanasin P."/>
            <person name="Saeng-In P."/>
            <person name="Phongsopitanun W."/>
            <person name="Yuki M."/>
            <person name="Kudo T."/>
            <person name="Ohkuma M."/>
            <person name="Tanasupawat S."/>
        </authorList>
    </citation>
    <scope>NUCLEOTIDE SEQUENCE</scope>
    <source>
        <strain evidence="3">GKU 128</strain>
    </source>
</reference>
<feature type="domain" description="Polyphosphate kinase-2-related" evidence="2">
    <location>
        <begin position="65"/>
        <end position="279"/>
    </location>
</feature>
<dbReference type="InterPro" id="IPR022488">
    <property type="entry name" value="PPK2-related"/>
</dbReference>
<evidence type="ECO:0000313" key="4">
    <source>
        <dbReference type="Proteomes" id="UP000669179"/>
    </source>
</evidence>
<dbReference type="SUPFAM" id="SSF52540">
    <property type="entry name" value="P-loop containing nucleoside triphosphate hydrolases"/>
    <property type="match status" value="1"/>
</dbReference>
<proteinExistence type="predicted"/>
<name>A0A939T4E0_9ACTN</name>
<dbReference type="RefSeq" id="WP_208260472.1">
    <property type="nucleotide sequence ID" value="NZ_JAGEOJ010000016.1"/>
</dbReference>
<sequence>MGAKTAKKKSKKSDGSKKADAKKADAEKISFAEALRCPPGPVDLSELDPRATFGAIGDKTATREAMPELGLRLEDLQERLYANAQAAGDQRRVLLVLQGMDTSGKGGVVKHVVGPLNPYGSTIKSFKSPTKEELSHDFLWRIRNALPKPGYLGVFDRSHYEDVLIARVRELVPRRVWSRRYATINRFEERLAADGCTIVKCFLHISPETQQERLMARLDDPGKHWKYNPSDVDERMLWPAYQEAYAAALDKCNTEAAPWYVIPSDRKWYRNYAIMMLLTEVFEGLGLEWPKGDFDLATEKARVAGS</sequence>
<feature type="compositionally biased region" description="Basic residues" evidence="1">
    <location>
        <begin position="1"/>
        <end position="11"/>
    </location>
</feature>
<feature type="region of interest" description="Disordered" evidence="1">
    <location>
        <begin position="1"/>
        <end position="26"/>
    </location>
</feature>
<dbReference type="AlphaFoldDB" id="A0A939T4E0"/>
<keyword evidence="3" id="KW-0418">Kinase</keyword>
<organism evidence="3 4">
    <name type="scientific">Actinomadura barringtoniae</name>
    <dbReference type="NCBI Taxonomy" id="1427535"/>
    <lineage>
        <taxon>Bacteria</taxon>
        <taxon>Bacillati</taxon>
        <taxon>Actinomycetota</taxon>
        <taxon>Actinomycetes</taxon>
        <taxon>Streptosporangiales</taxon>
        <taxon>Thermomonosporaceae</taxon>
        <taxon>Actinomadura</taxon>
    </lineage>
</organism>
<evidence type="ECO:0000259" key="2">
    <source>
        <dbReference type="Pfam" id="PF03976"/>
    </source>
</evidence>
<dbReference type="Proteomes" id="UP000669179">
    <property type="component" value="Unassembled WGS sequence"/>
</dbReference>
<dbReference type="GO" id="GO:0016301">
    <property type="term" value="F:kinase activity"/>
    <property type="evidence" value="ECO:0007669"/>
    <property type="project" value="UniProtKB-KW"/>
</dbReference>
<keyword evidence="3" id="KW-0808">Transferase</keyword>
<dbReference type="EMBL" id="JAGEOJ010000016">
    <property type="protein sequence ID" value="MBO2452451.1"/>
    <property type="molecule type" value="Genomic_DNA"/>
</dbReference>
<dbReference type="PANTHER" id="PTHR34383:SF3">
    <property type="entry name" value="POLYPHOSPHATE:AMP PHOSPHOTRANSFERASE"/>
    <property type="match status" value="1"/>
</dbReference>
<keyword evidence="4" id="KW-1185">Reference proteome</keyword>
<evidence type="ECO:0000313" key="3">
    <source>
        <dbReference type="EMBL" id="MBO2452451.1"/>
    </source>
</evidence>
<accession>A0A939T4E0</accession>
<protein>
    <submittedName>
        <fullName evidence="3">Polyphosphate kinase 2 family protein</fullName>
    </submittedName>
</protein>
<dbReference type="InterPro" id="IPR027417">
    <property type="entry name" value="P-loop_NTPase"/>
</dbReference>
<dbReference type="Gene3D" id="3.40.50.300">
    <property type="entry name" value="P-loop containing nucleotide triphosphate hydrolases"/>
    <property type="match status" value="1"/>
</dbReference>
<evidence type="ECO:0000256" key="1">
    <source>
        <dbReference type="SAM" id="MobiDB-lite"/>
    </source>
</evidence>
<feature type="compositionally biased region" description="Basic and acidic residues" evidence="1">
    <location>
        <begin position="12"/>
        <end position="26"/>
    </location>
</feature>
<dbReference type="Pfam" id="PF03976">
    <property type="entry name" value="PPK2"/>
    <property type="match status" value="1"/>
</dbReference>
<dbReference type="GO" id="GO:0006797">
    <property type="term" value="P:polyphosphate metabolic process"/>
    <property type="evidence" value="ECO:0007669"/>
    <property type="project" value="InterPro"/>
</dbReference>
<dbReference type="PANTHER" id="PTHR34383">
    <property type="entry name" value="POLYPHOSPHATE:AMP PHOSPHOTRANSFERASE-RELATED"/>
    <property type="match status" value="1"/>
</dbReference>
<comment type="caution">
    <text evidence="3">The sequence shown here is derived from an EMBL/GenBank/DDBJ whole genome shotgun (WGS) entry which is preliminary data.</text>
</comment>
<dbReference type="NCBIfam" id="TIGR03709">
    <property type="entry name" value="PPK2_rel_1"/>
    <property type="match status" value="1"/>
</dbReference>